<evidence type="ECO:0000313" key="1">
    <source>
        <dbReference type="EMBL" id="MFD1641584.1"/>
    </source>
</evidence>
<evidence type="ECO:0008006" key="3">
    <source>
        <dbReference type="Google" id="ProtNLM"/>
    </source>
</evidence>
<comment type="caution">
    <text evidence="1">The sequence shown here is derived from an EMBL/GenBank/DDBJ whole genome shotgun (WGS) entry which is preliminary data.</text>
</comment>
<accession>A0ABD6D5S6</accession>
<dbReference type="Proteomes" id="UP001597052">
    <property type="component" value="Unassembled WGS sequence"/>
</dbReference>
<name>A0ABD6D5S6_9EURY</name>
<proteinExistence type="predicted"/>
<dbReference type="AlphaFoldDB" id="A0ABD6D5S6"/>
<reference evidence="1 2" key="1">
    <citation type="journal article" date="2019" name="Int. J. Syst. Evol. Microbiol.">
        <title>The Global Catalogue of Microorganisms (GCM) 10K type strain sequencing project: providing services to taxonomists for standard genome sequencing and annotation.</title>
        <authorList>
            <consortium name="The Broad Institute Genomics Platform"/>
            <consortium name="The Broad Institute Genome Sequencing Center for Infectious Disease"/>
            <person name="Wu L."/>
            <person name="Ma J."/>
        </authorList>
    </citation>
    <scope>NUCLEOTIDE SEQUENCE [LARGE SCALE GENOMIC DNA]</scope>
    <source>
        <strain evidence="1 2">CGMCC 1.10593</strain>
    </source>
</reference>
<evidence type="ECO:0000313" key="2">
    <source>
        <dbReference type="Proteomes" id="UP001597052"/>
    </source>
</evidence>
<sequence length="241" mass="27058">MVFGDILARIEGRRRRLVFYNVETSADHCDRIIDYVGVHDVVIEYTTDERFPESTVAIENGEETLSTDDIESVAEYIDAWESNLATVGDQPELFGALDETLFRSSNKRQLLLASRLIETRAAQVGSGRLSAGFQQLSLTQPQLSFYTALPADITVSVYGDPDWTPPADTGFEAYAPTDETHGDYWWIIFDGTAKQSQHAALLAEEQSPGEYTGFWTYRESIVESLREVVDGLDVRRVTSRN</sequence>
<dbReference type="EMBL" id="JBHUDM010000002">
    <property type="protein sequence ID" value="MFD1641584.1"/>
    <property type="molecule type" value="Genomic_DNA"/>
</dbReference>
<protein>
    <recommendedName>
        <fullName evidence="3">Diguanylate Cyclase and Two-component system sensory domain-containing protein</fullName>
    </recommendedName>
</protein>
<keyword evidence="2" id="KW-1185">Reference proteome</keyword>
<organism evidence="1 2">
    <name type="scientific">Halohasta litorea</name>
    <dbReference type="NCBI Taxonomy" id="869891"/>
    <lineage>
        <taxon>Archaea</taxon>
        <taxon>Methanobacteriati</taxon>
        <taxon>Methanobacteriota</taxon>
        <taxon>Stenosarchaea group</taxon>
        <taxon>Halobacteria</taxon>
        <taxon>Halobacteriales</taxon>
        <taxon>Haloferacaceae</taxon>
        <taxon>Halohasta</taxon>
    </lineage>
</organism>
<gene>
    <name evidence="1" type="ORF">ACFSBW_06810</name>
</gene>
<dbReference type="RefSeq" id="WP_256396815.1">
    <property type="nucleotide sequence ID" value="NZ_JANHDJ010000005.1"/>
</dbReference>